<feature type="binding site" evidence="6">
    <location>
        <position position="76"/>
    </location>
    <ligand>
        <name>S-adenosyl-L-methionine</name>
        <dbReference type="ChEBI" id="CHEBI:59789"/>
    </ligand>
</feature>
<dbReference type="InterPro" id="IPR003682">
    <property type="entry name" value="rRNA_ssu_MeTfrase_G"/>
</dbReference>
<dbReference type="PANTHER" id="PTHR31760:SF0">
    <property type="entry name" value="S-ADENOSYL-L-METHIONINE-DEPENDENT METHYLTRANSFERASES SUPERFAMILY PROTEIN"/>
    <property type="match status" value="1"/>
</dbReference>
<dbReference type="EC" id="2.1.1.170" evidence="6"/>
<comment type="similarity">
    <text evidence="6">Belongs to the methyltransferase superfamily. RNA methyltransferase RsmG family.</text>
</comment>
<evidence type="ECO:0000313" key="8">
    <source>
        <dbReference type="Proteomes" id="UP000441399"/>
    </source>
</evidence>
<dbReference type="GO" id="GO:0005829">
    <property type="term" value="C:cytosol"/>
    <property type="evidence" value="ECO:0007669"/>
    <property type="project" value="TreeGrafter"/>
</dbReference>
<evidence type="ECO:0000313" key="7">
    <source>
        <dbReference type="EMBL" id="CAA0116694.1"/>
    </source>
</evidence>
<evidence type="ECO:0000256" key="5">
    <source>
        <dbReference type="ARBA" id="ARBA00022691"/>
    </source>
</evidence>
<comment type="function">
    <text evidence="6">Specifically methylates the N7 position of guanine in position 527 of 16S rRNA.</text>
</comment>
<gene>
    <name evidence="6 7" type="primary">rsmG</name>
    <name evidence="7" type="ORF">OPDIPICF_01903</name>
</gene>
<keyword evidence="1 6" id="KW-0963">Cytoplasm</keyword>
<dbReference type="InterPro" id="IPR029063">
    <property type="entry name" value="SAM-dependent_MTases_sf"/>
</dbReference>
<keyword evidence="3 6" id="KW-0489">Methyltransferase</keyword>
<evidence type="ECO:0000256" key="1">
    <source>
        <dbReference type="ARBA" id="ARBA00022490"/>
    </source>
</evidence>
<protein>
    <recommendedName>
        <fullName evidence="6">Ribosomal RNA small subunit methyltransferase G</fullName>
        <ecNumber evidence="6">2.1.1.170</ecNumber>
    </recommendedName>
    <alternativeName>
        <fullName evidence="6">16S rRNA 7-methylguanosine methyltransferase</fullName>
        <shortName evidence="6">16S rRNA m7G methyltransferase</shortName>
    </alternativeName>
</protein>
<proteinExistence type="inferred from homology"/>
<comment type="subcellular location">
    <subcellularLocation>
        <location evidence="6">Cytoplasm</location>
    </subcellularLocation>
</comment>
<evidence type="ECO:0000256" key="3">
    <source>
        <dbReference type="ARBA" id="ARBA00022603"/>
    </source>
</evidence>
<keyword evidence="2 6" id="KW-0698">rRNA processing</keyword>
<evidence type="ECO:0000256" key="2">
    <source>
        <dbReference type="ARBA" id="ARBA00022552"/>
    </source>
</evidence>
<dbReference type="SUPFAM" id="SSF53335">
    <property type="entry name" value="S-adenosyl-L-methionine-dependent methyltransferases"/>
    <property type="match status" value="1"/>
</dbReference>
<name>A0A5S9QH05_9GAMM</name>
<dbReference type="PIRSF" id="PIRSF003078">
    <property type="entry name" value="GidB"/>
    <property type="match status" value="1"/>
</dbReference>
<organism evidence="7 8">
    <name type="scientific">BD1-7 clade bacterium</name>
    <dbReference type="NCBI Taxonomy" id="2029982"/>
    <lineage>
        <taxon>Bacteria</taxon>
        <taxon>Pseudomonadati</taxon>
        <taxon>Pseudomonadota</taxon>
        <taxon>Gammaproteobacteria</taxon>
        <taxon>Cellvibrionales</taxon>
        <taxon>Spongiibacteraceae</taxon>
        <taxon>BD1-7 clade</taxon>
    </lineage>
</organism>
<comment type="catalytic activity">
    <reaction evidence="6">
        <text>guanosine(527) in 16S rRNA + S-adenosyl-L-methionine = N(7)-methylguanosine(527) in 16S rRNA + S-adenosyl-L-homocysteine</text>
        <dbReference type="Rhea" id="RHEA:42732"/>
        <dbReference type="Rhea" id="RHEA-COMP:10209"/>
        <dbReference type="Rhea" id="RHEA-COMP:10210"/>
        <dbReference type="ChEBI" id="CHEBI:57856"/>
        <dbReference type="ChEBI" id="CHEBI:59789"/>
        <dbReference type="ChEBI" id="CHEBI:74269"/>
        <dbReference type="ChEBI" id="CHEBI:74480"/>
        <dbReference type="EC" id="2.1.1.170"/>
    </reaction>
</comment>
<dbReference type="HAMAP" id="MF_00074">
    <property type="entry name" value="16SrRNA_methyltr_G"/>
    <property type="match status" value="1"/>
</dbReference>
<dbReference type="Pfam" id="PF02527">
    <property type="entry name" value="GidB"/>
    <property type="match status" value="1"/>
</dbReference>
<dbReference type="EMBL" id="CACSIO010000023">
    <property type="protein sequence ID" value="CAA0116694.1"/>
    <property type="molecule type" value="Genomic_DNA"/>
</dbReference>
<keyword evidence="8" id="KW-1185">Reference proteome</keyword>
<reference evidence="7 8" key="1">
    <citation type="submission" date="2019-11" db="EMBL/GenBank/DDBJ databases">
        <authorList>
            <person name="Holert J."/>
        </authorList>
    </citation>
    <scope>NUCLEOTIDE SEQUENCE [LARGE SCALE GENOMIC DNA]</scope>
    <source>
        <strain evidence="7">SB11_3</strain>
    </source>
</reference>
<dbReference type="Gene3D" id="3.40.50.150">
    <property type="entry name" value="Vaccinia Virus protein VP39"/>
    <property type="match status" value="1"/>
</dbReference>
<evidence type="ECO:0000256" key="4">
    <source>
        <dbReference type="ARBA" id="ARBA00022679"/>
    </source>
</evidence>
<dbReference type="PANTHER" id="PTHR31760">
    <property type="entry name" value="S-ADENOSYL-L-METHIONINE-DEPENDENT METHYLTRANSFERASES SUPERFAMILY PROTEIN"/>
    <property type="match status" value="1"/>
</dbReference>
<feature type="binding site" evidence="6">
    <location>
        <position position="81"/>
    </location>
    <ligand>
        <name>S-adenosyl-L-methionine</name>
        <dbReference type="ChEBI" id="CHEBI:59789"/>
    </ligand>
</feature>
<feature type="binding site" evidence="6">
    <location>
        <position position="142"/>
    </location>
    <ligand>
        <name>S-adenosyl-L-methionine</name>
        <dbReference type="ChEBI" id="CHEBI:59789"/>
    </ligand>
</feature>
<sequence length="205" mass="22972">MPEFSSEIAAIASRLSLKLTETQIDQLSSYIQLLAKWNKAYNLTAIRNVDEMLDRHLLDSLSIGAYIDGQRLIDVGTGGGLPGLPLSIVYPDKHFTLLDSNSKKTRFLKQVVMELNLPNVDVVHSRVEAFQPENLFDAVLSRAFASLEDMVVGSEHLLSATGVYLAMKGIWPEMELQPINKPYKVQPIDWPGNDQERHLVIISQQ</sequence>
<feature type="binding site" evidence="6">
    <location>
        <begin position="127"/>
        <end position="128"/>
    </location>
    <ligand>
        <name>S-adenosyl-L-methionine</name>
        <dbReference type="ChEBI" id="CHEBI:59789"/>
    </ligand>
</feature>
<dbReference type="Proteomes" id="UP000441399">
    <property type="component" value="Unassembled WGS sequence"/>
</dbReference>
<keyword evidence="4 6" id="KW-0808">Transferase</keyword>
<evidence type="ECO:0000256" key="6">
    <source>
        <dbReference type="HAMAP-Rule" id="MF_00074"/>
    </source>
</evidence>
<dbReference type="OrthoDB" id="9808773at2"/>
<dbReference type="NCBIfam" id="TIGR00138">
    <property type="entry name" value="rsmG_gidB"/>
    <property type="match status" value="1"/>
</dbReference>
<keyword evidence="5 6" id="KW-0949">S-adenosyl-L-methionine</keyword>
<comment type="caution">
    <text evidence="6">Lacks conserved residue(s) required for the propagation of feature annotation.</text>
</comment>
<dbReference type="AlphaFoldDB" id="A0A5S9QH05"/>
<accession>A0A5S9QH05</accession>
<dbReference type="GO" id="GO:0070043">
    <property type="term" value="F:rRNA (guanine-N7-)-methyltransferase activity"/>
    <property type="evidence" value="ECO:0007669"/>
    <property type="project" value="UniProtKB-UniRule"/>
</dbReference>